<dbReference type="AlphaFoldDB" id="A0A1W2ABC9"/>
<feature type="transmembrane region" description="Helical" evidence="14">
    <location>
        <begin position="400"/>
        <end position="420"/>
    </location>
</feature>
<keyword evidence="9" id="KW-0406">Ion transport</keyword>
<dbReference type="PANTHER" id="PTHR48086:SF3">
    <property type="entry name" value="SODIUM_PROLINE SYMPORTER"/>
    <property type="match status" value="1"/>
</dbReference>
<evidence type="ECO:0000256" key="2">
    <source>
        <dbReference type="ARBA" id="ARBA00006434"/>
    </source>
</evidence>
<dbReference type="PANTHER" id="PTHR48086">
    <property type="entry name" value="SODIUM/PROLINE SYMPORTER-RELATED"/>
    <property type="match status" value="1"/>
</dbReference>
<dbReference type="Pfam" id="PF00474">
    <property type="entry name" value="SSF"/>
    <property type="match status" value="1"/>
</dbReference>
<feature type="transmembrane region" description="Helical" evidence="14">
    <location>
        <begin position="182"/>
        <end position="200"/>
    </location>
</feature>
<dbReference type="InterPro" id="IPR036388">
    <property type="entry name" value="WH-like_DNA-bd_sf"/>
</dbReference>
<sequence>MSATIIFVVFCIIFCVLLIGVSMISKKWINDSSDFILAGREVSLLLNVMGVAAIGFAGTSIALNVGWTITYGIQGALGFGLIYACLGIMCYGGFFSKFIRRCGAQTLPEYLEMRYSPKVRKIVAWTTIIGLCGILANNIVSMAGVVSGYVGWPTWATITGVFLLMVIFAYLSGLWAITMTDFVQMIIGIIAVPLFAFLLMHKFGGADFFKAVYPNGDFWSQGFKGAILPVLSIKYPSFLTIAILFGAFLVWGNNYYWLRISSCRSERVAKLSYIIAGIVIVVIFYIPLTIIGLYAAGAYPELWAPVGKVASTAAFGVMAKLFPPALASFFLMGALAASVSTAATSMMGATSTATRDIYQRTINPKATPKQTLKASKIILVIIAAFTLVLCYFPGGPTYLFAFANAWLGPPAVLLLFGIFWRRFNATGAFWGVLSGMIVMALLTLTDLMKITTISAVTHVGVIGFAVTLVFSIIGTLIGKPKYYGEPDWTKEVSGGKRIDVKLDEQDVKILNLIRYGHGYMSDINDAMKLDGGITNASIEKLDQGGYIERMGLSRSDFYTFKITEKGESVLPPVSGIDREMVDAGLMPMYVSILKMTNEGPEKLTELVKQHGLNSLEVSSIITHLVRKGYVLEKGVWKRKLEITDVGKKMLDKFGAKATV</sequence>
<dbReference type="InterPro" id="IPR050277">
    <property type="entry name" value="Sodium:Solute_Symporter"/>
</dbReference>
<evidence type="ECO:0000256" key="10">
    <source>
        <dbReference type="ARBA" id="ARBA00023136"/>
    </source>
</evidence>
<dbReference type="RefSeq" id="WP_084234353.1">
    <property type="nucleotide sequence ID" value="NZ_FWXW01000003.1"/>
</dbReference>
<feature type="transmembrane region" description="Helical" evidence="14">
    <location>
        <begin position="44"/>
        <end position="63"/>
    </location>
</feature>
<keyword evidence="8" id="KW-0915">Sodium</keyword>
<dbReference type="Pfam" id="PF14947">
    <property type="entry name" value="HTH_45"/>
    <property type="match status" value="1"/>
</dbReference>
<keyword evidence="17" id="KW-1185">Reference proteome</keyword>
<comment type="subcellular location">
    <subcellularLocation>
        <location evidence="1">Cell membrane</location>
        <topology evidence="1">Multi-pass membrane protein</topology>
    </subcellularLocation>
</comment>
<dbReference type="GO" id="GO:0006814">
    <property type="term" value="P:sodium ion transport"/>
    <property type="evidence" value="ECO:0007669"/>
    <property type="project" value="UniProtKB-KW"/>
</dbReference>
<evidence type="ECO:0000259" key="15">
    <source>
        <dbReference type="Pfam" id="PF14947"/>
    </source>
</evidence>
<feature type="transmembrane region" description="Helical" evidence="14">
    <location>
        <begin position="122"/>
        <end position="146"/>
    </location>
</feature>
<dbReference type="CDD" id="cd10322">
    <property type="entry name" value="SLC5sbd"/>
    <property type="match status" value="1"/>
</dbReference>
<keyword evidence="5 14" id="KW-0812">Transmembrane</keyword>
<keyword evidence="4" id="KW-1003">Cell membrane</keyword>
<comment type="similarity">
    <text evidence="2 13">Belongs to the sodium:solute symporter (SSF) (TC 2.A.21) family.</text>
</comment>
<name>A0A1W2ABC9_9FIRM</name>
<feature type="transmembrane region" description="Helical" evidence="14">
    <location>
        <begin position="270"/>
        <end position="296"/>
    </location>
</feature>
<evidence type="ECO:0000256" key="14">
    <source>
        <dbReference type="SAM" id="Phobius"/>
    </source>
</evidence>
<evidence type="ECO:0000256" key="12">
    <source>
        <dbReference type="ARBA" id="ARBA00033708"/>
    </source>
</evidence>
<comment type="catalytic activity">
    <reaction evidence="12">
        <text>L-proline(in) + Na(+)(in) = L-proline(out) + Na(+)(out)</text>
        <dbReference type="Rhea" id="RHEA:28967"/>
        <dbReference type="ChEBI" id="CHEBI:29101"/>
        <dbReference type="ChEBI" id="CHEBI:60039"/>
    </reaction>
</comment>
<dbReference type="InterPro" id="IPR038377">
    <property type="entry name" value="Na/Glc_symporter_sf"/>
</dbReference>
<evidence type="ECO:0000256" key="11">
    <source>
        <dbReference type="ARBA" id="ARBA00023201"/>
    </source>
</evidence>
<accession>A0A1W2ABC9</accession>
<dbReference type="InterPro" id="IPR036390">
    <property type="entry name" value="WH_DNA-bd_sf"/>
</dbReference>
<evidence type="ECO:0000256" key="3">
    <source>
        <dbReference type="ARBA" id="ARBA00022448"/>
    </source>
</evidence>
<feature type="transmembrane region" description="Helical" evidence="14">
    <location>
        <begin position="325"/>
        <end position="353"/>
    </location>
</feature>
<evidence type="ECO:0000256" key="13">
    <source>
        <dbReference type="RuleBase" id="RU362091"/>
    </source>
</evidence>
<dbReference type="Proteomes" id="UP000192790">
    <property type="component" value="Unassembled WGS sequence"/>
</dbReference>
<feature type="transmembrane region" description="Helical" evidence="14">
    <location>
        <begin position="427"/>
        <end position="444"/>
    </location>
</feature>
<dbReference type="STRING" id="1122930.SAMN02745168_1682"/>
<feature type="transmembrane region" description="Helical" evidence="14">
    <location>
        <begin position="6"/>
        <end position="24"/>
    </location>
</feature>
<feature type="domain" description="ArnR1-like winged helix-turn-helix" evidence="15">
    <location>
        <begin position="589"/>
        <end position="653"/>
    </location>
</feature>
<gene>
    <name evidence="16" type="ORF">SAMN02745168_1682</name>
</gene>
<dbReference type="SUPFAM" id="SSF46785">
    <property type="entry name" value="Winged helix' DNA-binding domain"/>
    <property type="match status" value="1"/>
</dbReference>
<feature type="transmembrane region" description="Helical" evidence="14">
    <location>
        <begin position="238"/>
        <end position="258"/>
    </location>
</feature>
<dbReference type="Gene3D" id="1.20.1730.10">
    <property type="entry name" value="Sodium/glucose cotransporter"/>
    <property type="match status" value="1"/>
</dbReference>
<evidence type="ECO:0000256" key="1">
    <source>
        <dbReference type="ARBA" id="ARBA00004651"/>
    </source>
</evidence>
<keyword evidence="6" id="KW-0769">Symport</keyword>
<feature type="transmembrane region" description="Helical" evidence="14">
    <location>
        <begin position="374"/>
        <end position="394"/>
    </location>
</feature>
<dbReference type="EMBL" id="FWXW01000003">
    <property type="protein sequence ID" value="SMC57761.1"/>
    <property type="molecule type" value="Genomic_DNA"/>
</dbReference>
<feature type="transmembrane region" description="Helical" evidence="14">
    <location>
        <begin position="450"/>
        <end position="473"/>
    </location>
</feature>
<dbReference type="Gene3D" id="1.10.10.10">
    <property type="entry name" value="Winged helix-like DNA-binding domain superfamily/Winged helix DNA-binding domain"/>
    <property type="match status" value="1"/>
</dbReference>
<keyword evidence="10 14" id="KW-0472">Membrane</keyword>
<dbReference type="GO" id="GO:0005886">
    <property type="term" value="C:plasma membrane"/>
    <property type="evidence" value="ECO:0007669"/>
    <property type="project" value="UniProtKB-SubCell"/>
</dbReference>
<keyword evidence="3" id="KW-0813">Transport</keyword>
<evidence type="ECO:0000256" key="9">
    <source>
        <dbReference type="ARBA" id="ARBA00023065"/>
    </source>
</evidence>
<evidence type="ECO:0000256" key="8">
    <source>
        <dbReference type="ARBA" id="ARBA00023053"/>
    </source>
</evidence>
<dbReference type="PROSITE" id="PS50283">
    <property type="entry name" value="NA_SOLUT_SYMP_3"/>
    <property type="match status" value="1"/>
</dbReference>
<evidence type="ECO:0000313" key="17">
    <source>
        <dbReference type="Proteomes" id="UP000192790"/>
    </source>
</evidence>
<organism evidence="16 17">
    <name type="scientific">Papillibacter cinnamivorans DSM 12816</name>
    <dbReference type="NCBI Taxonomy" id="1122930"/>
    <lineage>
        <taxon>Bacteria</taxon>
        <taxon>Bacillati</taxon>
        <taxon>Bacillota</taxon>
        <taxon>Clostridia</taxon>
        <taxon>Eubacteriales</taxon>
        <taxon>Oscillospiraceae</taxon>
        <taxon>Papillibacter</taxon>
    </lineage>
</organism>
<evidence type="ECO:0000256" key="5">
    <source>
        <dbReference type="ARBA" id="ARBA00022692"/>
    </source>
</evidence>
<protein>
    <submittedName>
        <fullName evidence="16">Solute:Na+ symporter, SSS family</fullName>
    </submittedName>
</protein>
<evidence type="ECO:0000256" key="6">
    <source>
        <dbReference type="ARBA" id="ARBA00022847"/>
    </source>
</evidence>
<dbReference type="InterPro" id="IPR001734">
    <property type="entry name" value="Na/solute_symporter"/>
</dbReference>
<keyword evidence="11" id="KW-0739">Sodium transport</keyword>
<keyword evidence="7 14" id="KW-1133">Transmembrane helix</keyword>
<dbReference type="InterPro" id="IPR038723">
    <property type="entry name" value="ArnR1-like_HTH"/>
</dbReference>
<dbReference type="GO" id="GO:0015293">
    <property type="term" value="F:symporter activity"/>
    <property type="evidence" value="ECO:0007669"/>
    <property type="project" value="UniProtKB-KW"/>
</dbReference>
<evidence type="ECO:0000256" key="4">
    <source>
        <dbReference type="ARBA" id="ARBA00022475"/>
    </source>
</evidence>
<dbReference type="OrthoDB" id="1263at2"/>
<feature type="transmembrane region" description="Helical" evidence="14">
    <location>
        <begin position="152"/>
        <end position="175"/>
    </location>
</feature>
<reference evidence="16 17" key="1">
    <citation type="submission" date="2017-04" db="EMBL/GenBank/DDBJ databases">
        <authorList>
            <person name="Afonso C.L."/>
            <person name="Miller P.J."/>
            <person name="Scott M.A."/>
            <person name="Spackman E."/>
            <person name="Goraichik I."/>
            <person name="Dimitrov K.M."/>
            <person name="Suarez D.L."/>
            <person name="Swayne D.E."/>
        </authorList>
    </citation>
    <scope>NUCLEOTIDE SEQUENCE [LARGE SCALE GENOMIC DNA]</scope>
    <source>
        <strain evidence="16 17">DSM 12816</strain>
    </source>
</reference>
<proteinExistence type="inferred from homology"/>
<feature type="transmembrane region" description="Helical" evidence="14">
    <location>
        <begin position="69"/>
        <end position="91"/>
    </location>
</feature>
<evidence type="ECO:0000256" key="7">
    <source>
        <dbReference type="ARBA" id="ARBA00022989"/>
    </source>
</evidence>
<evidence type="ECO:0000313" key="16">
    <source>
        <dbReference type="EMBL" id="SMC57761.1"/>
    </source>
</evidence>